<keyword evidence="4" id="KW-1185">Reference proteome</keyword>
<evidence type="ECO:0000313" key="3">
    <source>
        <dbReference type="EMBL" id="GIY61203.1"/>
    </source>
</evidence>
<dbReference type="AlphaFoldDB" id="A0AAV4UU53"/>
<gene>
    <name evidence="3" type="ORF">CDAR_249911</name>
</gene>
<keyword evidence="1" id="KW-0472">Membrane</keyword>
<feature type="domain" description="Carbohydrate kinase PfkB" evidence="2">
    <location>
        <begin position="9"/>
        <end position="56"/>
    </location>
</feature>
<dbReference type="EMBL" id="BPLQ01011925">
    <property type="protein sequence ID" value="GIY61203.1"/>
    <property type="molecule type" value="Genomic_DNA"/>
</dbReference>
<accession>A0AAV4UU53</accession>
<sequence length="123" mass="13399">MDGRTMDGKVESTAGGVGRNLADCLARLGQNPFLISNVGAQEHAHTLLSKMDHVGLLCLHPVPRNPIMYLSCPPAPLFLASVASLTFAVFSPSLLQLLFDLAHIHFPRNPILHCTPIISFFIR</sequence>
<feature type="transmembrane region" description="Helical" evidence="1">
    <location>
        <begin position="77"/>
        <end position="99"/>
    </location>
</feature>
<keyword evidence="1" id="KW-0812">Transmembrane</keyword>
<dbReference type="Proteomes" id="UP001054837">
    <property type="component" value="Unassembled WGS sequence"/>
</dbReference>
<comment type="caution">
    <text evidence="3">The sequence shown here is derived from an EMBL/GenBank/DDBJ whole genome shotgun (WGS) entry which is preliminary data.</text>
</comment>
<evidence type="ECO:0000256" key="1">
    <source>
        <dbReference type="SAM" id="Phobius"/>
    </source>
</evidence>
<keyword evidence="1" id="KW-1133">Transmembrane helix</keyword>
<dbReference type="Pfam" id="PF00294">
    <property type="entry name" value="PfkB"/>
    <property type="match status" value="1"/>
</dbReference>
<dbReference type="SUPFAM" id="SSF53613">
    <property type="entry name" value="Ribokinase-like"/>
    <property type="match status" value="1"/>
</dbReference>
<protein>
    <recommendedName>
        <fullName evidence="2">Carbohydrate kinase PfkB domain-containing protein</fullName>
    </recommendedName>
</protein>
<proteinExistence type="predicted"/>
<dbReference type="InterPro" id="IPR029056">
    <property type="entry name" value="Ribokinase-like"/>
</dbReference>
<reference evidence="3 4" key="1">
    <citation type="submission" date="2021-06" db="EMBL/GenBank/DDBJ databases">
        <title>Caerostris darwini draft genome.</title>
        <authorList>
            <person name="Kono N."/>
            <person name="Arakawa K."/>
        </authorList>
    </citation>
    <scope>NUCLEOTIDE SEQUENCE [LARGE SCALE GENOMIC DNA]</scope>
</reference>
<dbReference type="InterPro" id="IPR011611">
    <property type="entry name" value="PfkB_dom"/>
</dbReference>
<organism evidence="3 4">
    <name type="scientific">Caerostris darwini</name>
    <dbReference type="NCBI Taxonomy" id="1538125"/>
    <lineage>
        <taxon>Eukaryota</taxon>
        <taxon>Metazoa</taxon>
        <taxon>Ecdysozoa</taxon>
        <taxon>Arthropoda</taxon>
        <taxon>Chelicerata</taxon>
        <taxon>Arachnida</taxon>
        <taxon>Araneae</taxon>
        <taxon>Araneomorphae</taxon>
        <taxon>Entelegynae</taxon>
        <taxon>Araneoidea</taxon>
        <taxon>Araneidae</taxon>
        <taxon>Caerostris</taxon>
    </lineage>
</organism>
<evidence type="ECO:0000259" key="2">
    <source>
        <dbReference type="Pfam" id="PF00294"/>
    </source>
</evidence>
<dbReference type="GO" id="GO:0006796">
    <property type="term" value="P:phosphate-containing compound metabolic process"/>
    <property type="evidence" value="ECO:0007669"/>
    <property type="project" value="UniProtKB-ARBA"/>
</dbReference>
<name>A0AAV4UU53_9ARAC</name>
<evidence type="ECO:0000313" key="4">
    <source>
        <dbReference type="Proteomes" id="UP001054837"/>
    </source>
</evidence>
<dbReference type="Gene3D" id="3.40.1190.20">
    <property type="match status" value="1"/>
</dbReference>